<evidence type="ECO:0000313" key="3">
    <source>
        <dbReference type="Proteomes" id="UP001629536"/>
    </source>
</evidence>
<evidence type="ECO:0000313" key="2">
    <source>
        <dbReference type="EMBL" id="MFM1524707.1"/>
    </source>
</evidence>
<comment type="caution">
    <text evidence="2">The sequence shown here is derived from an EMBL/GenBank/DDBJ whole genome shotgun (WGS) entry which is preliminary data.</text>
</comment>
<name>A0ABW9F5H6_9FIRM</name>
<dbReference type="Proteomes" id="UP001629536">
    <property type="component" value="Unassembled WGS sequence"/>
</dbReference>
<accession>A0ABW9F5H6</accession>
<sequence length="62" mass="6714">MGALKYYVTYLFNGFSNSYLIDYKNINRVKSTILSSIGIFIISIISSLSLGNLGSTINSVGA</sequence>
<protein>
    <submittedName>
        <fullName evidence="2">Uncharacterized protein</fullName>
    </submittedName>
</protein>
<feature type="transmembrane region" description="Helical" evidence="1">
    <location>
        <begin position="33"/>
        <end position="53"/>
    </location>
</feature>
<reference evidence="2 3" key="1">
    <citation type="journal article" date="2024" name="Front. Microbiol.">
        <title>Pangenomic and biochemical analyses of Helcococcus ovis reveal widespread tetracycline resistance and a novel bacterial species, Helcococcus bovis.</title>
        <authorList>
            <person name="Cunha F."/>
            <person name="Zhai Y."/>
            <person name="Casaro S."/>
            <person name="Jones K.L."/>
            <person name="Hernandez M."/>
            <person name="Bisinotto R.S."/>
            <person name="Kariyawasam S."/>
            <person name="Brown M.B."/>
            <person name="Phillips A."/>
            <person name="Jeong K.C."/>
            <person name="Galvao K.N."/>
        </authorList>
    </citation>
    <scope>NUCLEOTIDE SEQUENCE [LARGE SCALE GENOMIC DNA]</scope>
    <source>
        <strain evidence="2 3">KG197</strain>
    </source>
</reference>
<keyword evidence="1" id="KW-0472">Membrane</keyword>
<organism evidence="2 3">
    <name type="scientific">Helcococcus bovis</name>
    <dbReference type="NCBI Taxonomy" id="3153252"/>
    <lineage>
        <taxon>Bacteria</taxon>
        <taxon>Bacillati</taxon>
        <taxon>Bacillota</taxon>
        <taxon>Tissierellia</taxon>
        <taxon>Tissierellales</taxon>
        <taxon>Peptoniphilaceae</taxon>
        <taxon>Helcococcus</taxon>
    </lineage>
</organism>
<gene>
    <name evidence="2" type="ORF">ABGF40_03380</name>
</gene>
<keyword evidence="3" id="KW-1185">Reference proteome</keyword>
<evidence type="ECO:0000256" key="1">
    <source>
        <dbReference type="SAM" id="Phobius"/>
    </source>
</evidence>
<keyword evidence="1" id="KW-1133">Transmembrane helix</keyword>
<proteinExistence type="predicted"/>
<dbReference type="RefSeq" id="WP_408126414.1">
    <property type="nucleotide sequence ID" value="NZ_JBFNFH010000005.1"/>
</dbReference>
<dbReference type="EMBL" id="JBFNFH010000005">
    <property type="protein sequence ID" value="MFM1524707.1"/>
    <property type="molecule type" value="Genomic_DNA"/>
</dbReference>
<keyword evidence="1" id="KW-0812">Transmembrane</keyword>